<dbReference type="InterPro" id="IPR016024">
    <property type="entry name" value="ARM-type_fold"/>
</dbReference>
<dbReference type="EMBL" id="WEIO01000004">
    <property type="protein sequence ID" value="KAB7707271.1"/>
    <property type="molecule type" value="Genomic_DNA"/>
</dbReference>
<dbReference type="InterPro" id="IPR014825">
    <property type="entry name" value="DNA_alkylation"/>
</dbReference>
<dbReference type="Gene3D" id="1.20.1660.10">
    <property type="entry name" value="Hypothetical protein (EF3068)"/>
    <property type="match status" value="1"/>
</dbReference>
<dbReference type="PANTHER" id="PTHR34070">
    <property type="entry name" value="ARMADILLO-TYPE FOLD"/>
    <property type="match status" value="1"/>
</dbReference>
<keyword evidence="2" id="KW-1185">Reference proteome</keyword>
<accession>A0A6I1FWC8</accession>
<sequence>MHSLVTMLEEHRNPENAIAMEKYMKGLFPFIGIRAPERKQISAKWLKSVGLIPNESLRPFITELWEVPEREYQYIALDYLVKKKQHLAATDIDLLEYLIVTKSWWDTVDTIASHLVGELFLKYPHFITERGGEWLQSENVWLKRTMILFQLKYKGQTDEQLLFSIIERTAHIKEFFIQKAIGWSLREYSKTNPDAVVHFIESHNLSNLAVREGLKRIRS</sequence>
<evidence type="ECO:0000313" key="2">
    <source>
        <dbReference type="Proteomes" id="UP000429595"/>
    </source>
</evidence>
<dbReference type="SUPFAM" id="SSF48371">
    <property type="entry name" value="ARM repeat"/>
    <property type="match status" value="1"/>
</dbReference>
<organism evidence="1 2">
    <name type="scientific">Bacillus aerolatus</name>
    <dbReference type="NCBI Taxonomy" id="2653354"/>
    <lineage>
        <taxon>Bacteria</taxon>
        <taxon>Bacillati</taxon>
        <taxon>Bacillota</taxon>
        <taxon>Bacilli</taxon>
        <taxon>Bacillales</taxon>
        <taxon>Bacillaceae</taxon>
        <taxon>Bacillus</taxon>
    </lineage>
</organism>
<proteinExistence type="predicted"/>
<reference evidence="1 2" key="1">
    <citation type="submission" date="2019-10" db="EMBL/GenBank/DDBJ databases">
        <title>Bacillus aerolatum sp. nov., isolated from bioaerosol of sport playgrounds.</title>
        <authorList>
            <person name="Chen P."/>
            <person name="Zhang G."/>
        </authorList>
    </citation>
    <scope>NUCLEOTIDE SEQUENCE [LARGE SCALE GENOMIC DNA]</scope>
    <source>
        <strain evidence="1 2">CX253</strain>
    </source>
</reference>
<dbReference type="Proteomes" id="UP000429595">
    <property type="component" value="Unassembled WGS sequence"/>
</dbReference>
<comment type="caution">
    <text evidence="1">The sequence shown here is derived from an EMBL/GenBank/DDBJ whole genome shotgun (WGS) entry which is preliminary data.</text>
</comment>
<protein>
    <submittedName>
        <fullName evidence="1">DNA alkylation repair protein</fullName>
    </submittedName>
</protein>
<dbReference type="CDD" id="cd07064">
    <property type="entry name" value="AlkD_like_1"/>
    <property type="match status" value="1"/>
</dbReference>
<dbReference type="AlphaFoldDB" id="A0A6I1FWC8"/>
<dbReference type="PANTHER" id="PTHR34070:SF1">
    <property type="entry name" value="DNA ALKYLATION REPAIR PROTEIN"/>
    <property type="match status" value="1"/>
</dbReference>
<evidence type="ECO:0000313" key="1">
    <source>
        <dbReference type="EMBL" id="KAB7707271.1"/>
    </source>
</evidence>
<dbReference type="Gene3D" id="1.25.40.290">
    <property type="entry name" value="ARM repeat domains"/>
    <property type="match status" value="1"/>
</dbReference>
<name>A0A6I1FWC8_9BACI</name>
<gene>
    <name evidence="1" type="ORF">F9802_08970</name>
</gene>
<dbReference type="Pfam" id="PF08713">
    <property type="entry name" value="DNA_alkylation"/>
    <property type="match status" value="1"/>
</dbReference>